<dbReference type="EMBL" id="JAPNKE010000002">
    <property type="protein sequence ID" value="MCY1008375.1"/>
    <property type="molecule type" value="Genomic_DNA"/>
</dbReference>
<organism evidence="2 3">
    <name type="scientific">Nannocystis pusilla</name>
    <dbReference type="NCBI Taxonomy" id="889268"/>
    <lineage>
        <taxon>Bacteria</taxon>
        <taxon>Pseudomonadati</taxon>
        <taxon>Myxococcota</taxon>
        <taxon>Polyangia</taxon>
        <taxon>Nannocystales</taxon>
        <taxon>Nannocystaceae</taxon>
        <taxon>Nannocystis</taxon>
    </lineage>
</organism>
<evidence type="ECO:0000313" key="2">
    <source>
        <dbReference type="EMBL" id="MCY1008375.1"/>
    </source>
</evidence>
<dbReference type="AlphaFoldDB" id="A0A9X3EQY2"/>
<dbReference type="Pfam" id="PF24725">
    <property type="entry name" value="DUF7677"/>
    <property type="match status" value="2"/>
</dbReference>
<protein>
    <recommendedName>
        <fullName evidence="1">DUF7677 domain-containing protein</fullName>
    </recommendedName>
</protein>
<proteinExistence type="predicted"/>
<gene>
    <name evidence="2" type="ORF">OV079_23020</name>
</gene>
<evidence type="ECO:0000313" key="3">
    <source>
        <dbReference type="Proteomes" id="UP001150924"/>
    </source>
</evidence>
<dbReference type="Proteomes" id="UP001150924">
    <property type="component" value="Unassembled WGS sequence"/>
</dbReference>
<evidence type="ECO:0000259" key="1">
    <source>
        <dbReference type="Pfam" id="PF24725"/>
    </source>
</evidence>
<keyword evidence="3" id="KW-1185">Reference proteome</keyword>
<feature type="domain" description="DUF7677" evidence="1">
    <location>
        <begin position="10"/>
        <end position="101"/>
    </location>
</feature>
<feature type="domain" description="DUF7677" evidence="1">
    <location>
        <begin position="112"/>
        <end position="199"/>
    </location>
</feature>
<comment type="caution">
    <text evidence="2">The sequence shown here is derived from an EMBL/GenBank/DDBJ whole genome shotgun (WGS) entry which is preliminary data.</text>
</comment>
<sequence>MIAGPSQEDCGRLRFFAFYVGNGTLFLPLERGYDRVDYLDALARPGPALGQLFSVYAHARAAELSGAPLGSGGADLRAARWFRSTFRPAQTIEPPVSAAELAPGCGVPWLDAVARFAAALGEGRLAPELLAGREYVSLVTCGGTGAGSTFELIMAIFTNVLALTGDEAAAVRRTAQHVRSLVDDDYEVEPELTEDETVLRL</sequence>
<dbReference type="InterPro" id="IPR056094">
    <property type="entry name" value="DUF7677"/>
</dbReference>
<reference evidence="2" key="1">
    <citation type="submission" date="2022-11" db="EMBL/GenBank/DDBJ databases">
        <title>Minimal conservation of predation-associated metabolite biosynthetic gene clusters underscores biosynthetic potential of Myxococcota including descriptions for ten novel species: Archangium lansinium sp. nov., Myxococcus landrumus sp. nov., Nannocystis bai.</title>
        <authorList>
            <person name="Ahearne A."/>
            <person name="Stevens C."/>
            <person name="Phillips K."/>
        </authorList>
    </citation>
    <scope>NUCLEOTIDE SEQUENCE</scope>
    <source>
        <strain evidence="2">Na p29</strain>
    </source>
</reference>
<dbReference type="RefSeq" id="WP_267771007.1">
    <property type="nucleotide sequence ID" value="NZ_JAPNKE010000002.1"/>
</dbReference>
<name>A0A9X3EQY2_9BACT</name>
<accession>A0A9X3EQY2</accession>